<evidence type="ECO:0000259" key="2">
    <source>
        <dbReference type="Pfam" id="PF01035"/>
    </source>
</evidence>
<dbReference type="InterPro" id="IPR036217">
    <property type="entry name" value="MethylDNA_cys_MeTrfase_DNAb"/>
</dbReference>
<gene>
    <name evidence="3" type="ORF">SK069_16360</name>
</gene>
<dbReference type="PANTHER" id="PTHR42942:SF1">
    <property type="entry name" value="ALKYLTRANSFERASE-LIKE PROTEIN 1"/>
    <property type="match status" value="1"/>
</dbReference>
<sequence length="102" mass="11127">MDGARAERILAAVRAIPEGWVRTYGDLEPRAPRLVGRVLRETDEDVPWHRVVRADGSLAVGGEQRARLRAEGVPIRGDRVVLAQARLPLPPGEHLEPGEAPG</sequence>
<dbReference type="PANTHER" id="PTHR42942">
    <property type="entry name" value="6-O-METHYLGUANINE DNA METHYLTRANSFERASE"/>
    <property type="match status" value="1"/>
</dbReference>
<reference evidence="3 4" key="1">
    <citation type="submission" date="2023-11" db="EMBL/GenBank/DDBJ databases">
        <authorList>
            <person name="Xu M."/>
            <person name="Jiang T."/>
        </authorList>
    </citation>
    <scope>NUCLEOTIDE SEQUENCE [LARGE SCALE GENOMIC DNA]</scope>
    <source>
        <strain evidence="3 4">SD</strain>
    </source>
</reference>
<dbReference type="InterPro" id="IPR036388">
    <property type="entry name" value="WH-like_DNA-bd_sf"/>
</dbReference>
<dbReference type="InterPro" id="IPR014048">
    <property type="entry name" value="MethylDNA_cys_MeTrfase_DNA-bd"/>
</dbReference>
<dbReference type="RefSeq" id="WP_319955323.1">
    <property type="nucleotide sequence ID" value="NZ_JAXAVX010000011.1"/>
</dbReference>
<dbReference type="EMBL" id="JAXAVX010000011">
    <property type="protein sequence ID" value="MDX8153172.1"/>
    <property type="molecule type" value="Genomic_DNA"/>
</dbReference>
<keyword evidence="4" id="KW-1185">Reference proteome</keyword>
<dbReference type="Gene3D" id="1.10.10.10">
    <property type="entry name" value="Winged helix-like DNA-binding domain superfamily/Winged helix DNA-binding domain"/>
    <property type="match status" value="1"/>
</dbReference>
<keyword evidence="1" id="KW-0227">DNA damage</keyword>
<dbReference type="Proteomes" id="UP001277761">
    <property type="component" value="Unassembled WGS sequence"/>
</dbReference>
<protein>
    <submittedName>
        <fullName evidence="3">MGMT family protein</fullName>
    </submittedName>
</protein>
<comment type="caution">
    <text evidence="3">The sequence shown here is derived from an EMBL/GenBank/DDBJ whole genome shotgun (WGS) entry which is preliminary data.</text>
</comment>
<evidence type="ECO:0000313" key="3">
    <source>
        <dbReference type="EMBL" id="MDX8153172.1"/>
    </source>
</evidence>
<dbReference type="SUPFAM" id="SSF46767">
    <property type="entry name" value="Methylated DNA-protein cysteine methyltransferase, C-terminal domain"/>
    <property type="match status" value="1"/>
</dbReference>
<organism evidence="3 4">
    <name type="scientific">Patulibacter brassicae</name>
    <dbReference type="NCBI Taxonomy" id="1705717"/>
    <lineage>
        <taxon>Bacteria</taxon>
        <taxon>Bacillati</taxon>
        <taxon>Actinomycetota</taxon>
        <taxon>Thermoleophilia</taxon>
        <taxon>Solirubrobacterales</taxon>
        <taxon>Patulibacteraceae</taxon>
        <taxon>Patulibacter</taxon>
    </lineage>
</organism>
<accession>A0ABU4VMV7</accession>
<proteinExistence type="predicted"/>
<name>A0ABU4VMV7_9ACTN</name>
<evidence type="ECO:0000313" key="4">
    <source>
        <dbReference type="Proteomes" id="UP001277761"/>
    </source>
</evidence>
<dbReference type="Pfam" id="PF01035">
    <property type="entry name" value="DNA_binding_1"/>
    <property type="match status" value="1"/>
</dbReference>
<dbReference type="InterPro" id="IPR052520">
    <property type="entry name" value="ATL_DNA_repair"/>
</dbReference>
<feature type="domain" description="Methylated-DNA-[protein]-cysteine S-methyltransferase DNA binding" evidence="2">
    <location>
        <begin position="7"/>
        <end position="73"/>
    </location>
</feature>
<dbReference type="CDD" id="cd06445">
    <property type="entry name" value="ATase"/>
    <property type="match status" value="1"/>
</dbReference>
<evidence type="ECO:0000256" key="1">
    <source>
        <dbReference type="ARBA" id="ARBA00022763"/>
    </source>
</evidence>